<protein>
    <submittedName>
        <fullName evidence="2">Uncharacterized protein</fullName>
    </submittedName>
</protein>
<comment type="caution">
    <text evidence="2">The sequence shown here is derived from an EMBL/GenBank/DDBJ whole genome shotgun (WGS) entry which is preliminary data.</text>
</comment>
<evidence type="ECO:0000313" key="2">
    <source>
        <dbReference type="EMBL" id="TNN41397.1"/>
    </source>
</evidence>
<reference evidence="2 3" key="1">
    <citation type="submission" date="2019-03" db="EMBL/GenBank/DDBJ databases">
        <title>First draft genome of Liparis tanakae, snailfish: a comprehensive survey of snailfish specific genes.</title>
        <authorList>
            <person name="Kim W."/>
            <person name="Song I."/>
            <person name="Jeong J.-H."/>
            <person name="Kim D."/>
            <person name="Kim S."/>
            <person name="Ryu S."/>
            <person name="Song J.Y."/>
            <person name="Lee S.K."/>
        </authorList>
    </citation>
    <scope>NUCLEOTIDE SEQUENCE [LARGE SCALE GENOMIC DNA]</scope>
    <source>
        <tissue evidence="2">Muscle</tissue>
    </source>
</reference>
<evidence type="ECO:0000256" key="1">
    <source>
        <dbReference type="SAM" id="MobiDB-lite"/>
    </source>
</evidence>
<evidence type="ECO:0000313" key="3">
    <source>
        <dbReference type="Proteomes" id="UP000314294"/>
    </source>
</evidence>
<feature type="region of interest" description="Disordered" evidence="1">
    <location>
        <begin position="1"/>
        <end position="43"/>
    </location>
</feature>
<gene>
    <name evidence="2" type="ORF">EYF80_048424</name>
</gene>
<dbReference type="AlphaFoldDB" id="A0A4Z2FJK6"/>
<keyword evidence="3" id="KW-1185">Reference proteome</keyword>
<accession>A0A4Z2FJK6</accession>
<dbReference type="Proteomes" id="UP000314294">
    <property type="component" value="Unassembled WGS sequence"/>
</dbReference>
<sequence length="69" mass="7177">MERKTKPLGSAGTAEGTGDPEPPPGQRTGGRPQLLEGAGPPLGTSLTLVLIEDSSPYWSWCGVLQVSML</sequence>
<dbReference type="EMBL" id="SRLO01001111">
    <property type="protein sequence ID" value="TNN41397.1"/>
    <property type="molecule type" value="Genomic_DNA"/>
</dbReference>
<organism evidence="2 3">
    <name type="scientific">Liparis tanakae</name>
    <name type="common">Tanaka's snailfish</name>
    <dbReference type="NCBI Taxonomy" id="230148"/>
    <lineage>
        <taxon>Eukaryota</taxon>
        <taxon>Metazoa</taxon>
        <taxon>Chordata</taxon>
        <taxon>Craniata</taxon>
        <taxon>Vertebrata</taxon>
        <taxon>Euteleostomi</taxon>
        <taxon>Actinopterygii</taxon>
        <taxon>Neopterygii</taxon>
        <taxon>Teleostei</taxon>
        <taxon>Neoteleostei</taxon>
        <taxon>Acanthomorphata</taxon>
        <taxon>Eupercaria</taxon>
        <taxon>Perciformes</taxon>
        <taxon>Cottioidei</taxon>
        <taxon>Cottales</taxon>
        <taxon>Liparidae</taxon>
        <taxon>Liparis</taxon>
    </lineage>
</organism>
<name>A0A4Z2FJK6_9TELE</name>
<proteinExistence type="predicted"/>